<keyword evidence="3" id="KW-0378">Hydrolase</keyword>
<dbReference type="GO" id="GO:0004386">
    <property type="term" value="F:helicase activity"/>
    <property type="evidence" value="ECO:0007669"/>
    <property type="project" value="UniProtKB-KW"/>
</dbReference>
<evidence type="ECO:0000256" key="1">
    <source>
        <dbReference type="SAM" id="Phobius"/>
    </source>
</evidence>
<dbReference type="GO" id="GO:0016787">
    <property type="term" value="F:hydrolase activity"/>
    <property type="evidence" value="ECO:0007669"/>
    <property type="project" value="InterPro"/>
</dbReference>
<feature type="transmembrane region" description="Helical" evidence="1">
    <location>
        <begin position="660"/>
        <end position="682"/>
    </location>
</feature>
<dbReference type="PANTHER" id="PTHR47396:SF1">
    <property type="entry name" value="ATP-DEPENDENT HELICASE IRC3-RELATED"/>
    <property type="match status" value="1"/>
</dbReference>
<dbReference type="InterPro" id="IPR050742">
    <property type="entry name" value="Helicase_Restrict-Modif_Enz"/>
</dbReference>
<dbReference type="GO" id="GO:0003677">
    <property type="term" value="F:DNA binding"/>
    <property type="evidence" value="ECO:0007669"/>
    <property type="project" value="InterPro"/>
</dbReference>
<dbReference type="SUPFAM" id="SSF52540">
    <property type="entry name" value="P-loop containing nucleoside triphosphate hydrolases"/>
    <property type="match status" value="1"/>
</dbReference>
<dbReference type="PROSITE" id="PS51192">
    <property type="entry name" value="HELICASE_ATP_BIND_1"/>
    <property type="match status" value="1"/>
</dbReference>
<dbReference type="InterPro" id="IPR003593">
    <property type="entry name" value="AAA+_ATPase"/>
</dbReference>
<dbReference type="AlphaFoldDB" id="A0A926NAF9"/>
<organism evidence="3 4">
    <name type="scientific">Metabacillus arenae</name>
    <dbReference type="NCBI Taxonomy" id="2771434"/>
    <lineage>
        <taxon>Bacteria</taxon>
        <taxon>Bacillati</taxon>
        <taxon>Bacillota</taxon>
        <taxon>Bacilli</taxon>
        <taxon>Bacillales</taxon>
        <taxon>Bacillaceae</taxon>
        <taxon>Metabacillus</taxon>
    </lineage>
</organism>
<dbReference type="Proteomes" id="UP000626844">
    <property type="component" value="Unassembled WGS sequence"/>
</dbReference>
<accession>A0A926NAF9</accession>
<dbReference type="CDD" id="cd18785">
    <property type="entry name" value="SF2_C"/>
    <property type="match status" value="1"/>
</dbReference>
<keyword evidence="4" id="KW-1185">Reference proteome</keyword>
<dbReference type="InterPro" id="IPR027417">
    <property type="entry name" value="P-loop_NTPase"/>
</dbReference>
<feature type="transmembrane region" description="Helical" evidence="1">
    <location>
        <begin position="694"/>
        <end position="715"/>
    </location>
</feature>
<dbReference type="GO" id="GO:0005524">
    <property type="term" value="F:ATP binding"/>
    <property type="evidence" value="ECO:0007669"/>
    <property type="project" value="InterPro"/>
</dbReference>
<dbReference type="EMBL" id="JACXAI010000005">
    <property type="protein sequence ID" value="MBD1379784.1"/>
    <property type="molecule type" value="Genomic_DNA"/>
</dbReference>
<evidence type="ECO:0000259" key="2">
    <source>
        <dbReference type="PROSITE" id="PS51192"/>
    </source>
</evidence>
<dbReference type="SMART" id="SM00487">
    <property type="entry name" value="DEXDc"/>
    <property type="match status" value="1"/>
</dbReference>
<dbReference type="InterPro" id="IPR006935">
    <property type="entry name" value="Helicase/UvrB_N"/>
</dbReference>
<proteinExistence type="predicted"/>
<keyword evidence="1" id="KW-0812">Transmembrane</keyword>
<gene>
    <name evidence="3" type="ORF">IC621_06025</name>
</gene>
<dbReference type="InterPro" id="IPR014001">
    <property type="entry name" value="Helicase_ATP-bd"/>
</dbReference>
<dbReference type="Gene3D" id="3.40.50.300">
    <property type="entry name" value="P-loop containing nucleotide triphosphate hydrolases"/>
    <property type="match status" value="2"/>
</dbReference>
<dbReference type="SMART" id="SM00382">
    <property type="entry name" value="AAA"/>
    <property type="match status" value="1"/>
</dbReference>
<keyword evidence="1" id="KW-1133">Transmembrane helix</keyword>
<feature type="domain" description="Helicase ATP-binding" evidence="2">
    <location>
        <begin position="25"/>
        <end position="196"/>
    </location>
</feature>
<reference evidence="3" key="1">
    <citation type="submission" date="2020-09" db="EMBL/GenBank/DDBJ databases">
        <title>A novel bacterium of genus Bacillus, isolated from South China Sea.</title>
        <authorList>
            <person name="Huang H."/>
            <person name="Mo K."/>
            <person name="Hu Y."/>
        </authorList>
    </citation>
    <scope>NUCLEOTIDE SEQUENCE</scope>
    <source>
        <strain evidence="3">IB182487</strain>
    </source>
</reference>
<comment type="caution">
    <text evidence="3">The sequence shown here is derived from an EMBL/GenBank/DDBJ whole genome shotgun (WGS) entry which is preliminary data.</text>
</comment>
<evidence type="ECO:0000313" key="4">
    <source>
        <dbReference type="Proteomes" id="UP000626844"/>
    </source>
</evidence>
<evidence type="ECO:0000313" key="3">
    <source>
        <dbReference type="EMBL" id="MBD1379784.1"/>
    </source>
</evidence>
<name>A0A926NAF9_9BACI</name>
<dbReference type="Pfam" id="PF04851">
    <property type="entry name" value="ResIII"/>
    <property type="match status" value="1"/>
</dbReference>
<keyword evidence="1" id="KW-0472">Membrane</keyword>
<protein>
    <submittedName>
        <fullName evidence="3">DEAD/DEAH box helicase family protein</fullName>
    </submittedName>
</protein>
<dbReference type="PANTHER" id="PTHR47396">
    <property type="entry name" value="TYPE I RESTRICTION ENZYME ECOKI R PROTEIN"/>
    <property type="match status" value="1"/>
</dbReference>
<dbReference type="GO" id="GO:0005829">
    <property type="term" value="C:cytosol"/>
    <property type="evidence" value="ECO:0007669"/>
    <property type="project" value="TreeGrafter"/>
</dbReference>
<keyword evidence="3" id="KW-0067">ATP-binding</keyword>
<keyword evidence="3" id="KW-0347">Helicase</keyword>
<dbReference type="RefSeq" id="WP_191156732.1">
    <property type="nucleotide sequence ID" value="NZ_JACXAI010000005.1"/>
</dbReference>
<keyword evidence="3" id="KW-0547">Nucleotide-binding</keyword>
<sequence>MKTFPKHFPFIYEWRSYQQRVLSSLAEHLQNRHLHLIAPPGSGKTVLGLEVMLRLNEPTLILAPTLAIKNQWLERFVELFLNVKEAPDWISMDLKNPNFLTITTYQSLHNVFSDKEEEMNGENFGEVKKEALALIEQIGFKTMILDEAHHLRSAWWKSALEFRKSLSEPNIVALTATPPYDVTLSEWDRYIELCGPIDLEISVPELVQEHDLCPHQDYVYFSVPSIKERETIHSFRKNGDQVRDTLLKDSAFVNILKEHPWITQPDAHLESILSSPSYFSSLLIFLNEAKEIKWKEYVQLLGRKGKSIPKLDLEWLEELLTGCLYNDDYTKKHEELVKRMKKWLNRMGAIERRKVHLRSTKKIDRTLLTSVSKLRSIGDIVEFEAGVLNDELRLVILADYIRLEDLPKNPEDEKPLNRLGVIPIFETLRRKNMKAVRLGVLSGSIAILPKTAVCALPLEWQEDIRLTPLSHDPEYVTVQFTGAQSQKLVRVMTDLFTKGEIHVLTGTTALLGEGWDAPSINSIILASYVGTFMLSNQMRGRAIRVQRGNEGKTSAIWHLVCIDPSRQDCGYDMDTLSRRFKAFVGVSYTGESIENGMDRLSLEPPPFTVMKMNKMNEQMLERASRRNELKNQWEMAIHKNNGDKMVEELKASPEFFPKTLLFTNTIRALIIQGITLGLYIFYNFLERIPFRDVSSLKSILTFLLIGLGVAILFMLPKTFKGLWLWFKHGRIETSSKQLGEVVIHTLSYMKLIESDIKKLETKAVQTFDGSMYFWVNGGTRYEHTLILEAVQEAVGSINNPRYFLKRHSSWGPFKQYDYHAVPQVIGQNKKGAEFFHKQWKKRIGKADLIYARTLAGRKELLKSRMKSISSAFAKKAERVSAWR</sequence>